<reference evidence="4 5" key="1">
    <citation type="submission" date="2019-04" db="EMBL/GenBank/DDBJ databases">
        <authorList>
            <person name="Feng G."/>
            <person name="Zhang J."/>
            <person name="Zhu H."/>
        </authorList>
    </citation>
    <scope>NUCLEOTIDE SEQUENCE [LARGE SCALE GENOMIC DNA]</scope>
    <source>
        <strain evidence="4 5">JCM 17223</strain>
    </source>
</reference>
<accession>A0A4Z0PRW5</accession>
<dbReference type="EMBL" id="SRLD01000001">
    <property type="protein sequence ID" value="TGE20205.1"/>
    <property type="molecule type" value="Genomic_DNA"/>
</dbReference>
<proteinExistence type="predicted"/>
<evidence type="ECO:0000313" key="5">
    <source>
        <dbReference type="Proteomes" id="UP000297739"/>
    </source>
</evidence>
<dbReference type="SMART" id="SM00850">
    <property type="entry name" value="LytTR"/>
    <property type="match status" value="1"/>
</dbReference>
<dbReference type="InterPro" id="IPR011006">
    <property type="entry name" value="CheY-like_superfamily"/>
</dbReference>
<dbReference type="PANTHER" id="PTHR37299:SF1">
    <property type="entry name" value="STAGE 0 SPORULATION PROTEIN A HOMOLOG"/>
    <property type="match status" value="1"/>
</dbReference>
<dbReference type="Proteomes" id="UP000297739">
    <property type="component" value="Unassembled WGS sequence"/>
</dbReference>
<dbReference type="PROSITE" id="PS50110">
    <property type="entry name" value="RESPONSE_REGULATORY"/>
    <property type="match status" value="1"/>
</dbReference>
<evidence type="ECO:0000259" key="2">
    <source>
        <dbReference type="PROSITE" id="PS50110"/>
    </source>
</evidence>
<dbReference type="Gene3D" id="3.40.50.2300">
    <property type="match status" value="1"/>
</dbReference>
<gene>
    <name evidence="4" type="ORF">E5J99_01160</name>
</gene>
<dbReference type="InterPro" id="IPR046947">
    <property type="entry name" value="LytR-like"/>
</dbReference>
<dbReference type="RefSeq" id="WP_135495880.1">
    <property type="nucleotide sequence ID" value="NZ_SRLD01000001.1"/>
</dbReference>
<dbReference type="SMART" id="SM00448">
    <property type="entry name" value="REC"/>
    <property type="match status" value="1"/>
</dbReference>
<organism evidence="4 5">
    <name type="scientific">Hymenobacter elongatus</name>
    <dbReference type="NCBI Taxonomy" id="877208"/>
    <lineage>
        <taxon>Bacteria</taxon>
        <taxon>Pseudomonadati</taxon>
        <taxon>Bacteroidota</taxon>
        <taxon>Cytophagia</taxon>
        <taxon>Cytophagales</taxon>
        <taxon>Hymenobacteraceae</taxon>
        <taxon>Hymenobacter</taxon>
    </lineage>
</organism>
<keyword evidence="5" id="KW-1185">Reference proteome</keyword>
<feature type="domain" description="HTH LytTR-type" evidence="3">
    <location>
        <begin position="148"/>
        <end position="255"/>
    </location>
</feature>
<sequence>MRLLLIEDEYPAAERLQRLLQQAAPGAEVLGVVRSVAAGRQWFARNPAPDLILSDIQLADGLSFEIFDQVGLTSPIIFTTSYDEYAIKAFRVRSVDYLLKPIKLVDLRTALAKYHDLRAAFSPIEGSQRLERLLDSLPLTGRPYKTRFLVASGEQLLPLDVEQVAYFQSRHELVYLVGRDGRRFVLDYSLEQLERLLDPQQFFRASRQLLTHLSAVRRLHPYFNGKLKLDLHPEAPEEVLISREKAGAFKNWLEGEVIVSKAGRIGG</sequence>
<keyword evidence="1" id="KW-0597">Phosphoprotein</keyword>
<dbReference type="GO" id="GO:0000156">
    <property type="term" value="F:phosphorelay response regulator activity"/>
    <property type="evidence" value="ECO:0007669"/>
    <property type="project" value="InterPro"/>
</dbReference>
<dbReference type="InterPro" id="IPR001789">
    <property type="entry name" value="Sig_transdc_resp-reg_receiver"/>
</dbReference>
<dbReference type="PANTHER" id="PTHR37299">
    <property type="entry name" value="TRANSCRIPTIONAL REGULATOR-RELATED"/>
    <property type="match status" value="1"/>
</dbReference>
<dbReference type="OrthoDB" id="646623at2"/>
<name>A0A4Z0PRW5_9BACT</name>
<evidence type="ECO:0000259" key="3">
    <source>
        <dbReference type="PROSITE" id="PS50930"/>
    </source>
</evidence>
<dbReference type="Pfam" id="PF00072">
    <property type="entry name" value="Response_reg"/>
    <property type="match status" value="1"/>
</dbReference>
<dbReference type="AlphaFoldDB" id="A0A4Z0PRW5"/>
<dbReference type="Pfam" id="PF04397">
    <property type="entry name" value="LytTR"/>
    <property type="match status" value="1"/>
</dbReference>
<dbReference type="Gene3D" id="2.40.50.1020">
    <property type="entry name" value="LytTr DNA-binding domain"/>
    <property type="match status" value="1"/>
</dbReference>
<feature type="domain" description="Response regulatory" evidence="2">
    <location>
        <begin position="2"/>
        <end position="115"/>
    </location>
</feature>
<evidence type="ECO:0000256" key="1">
    <source>
        <dbReference type="PROSITE-ProRule" id="PRU00169"/>
    </source>
</evidence>
<dbReference type="InterPro" id="IPR007492">
    <property type="entry name" value="LytTR_DNA-bd_dom"/>
</dbReference>
<feature type="modified residue" description="4-aspartylphosphate" evidence="1">
    <location>
        <position position="55"/>
    </location>
</feature>
<evidence type="ECO:0000313" key="4">
    <source>
        <dbReference type="EMBL" id="TGE20205.1"/>
    </source>
</evidence>
<dbReference type="SUPFAM" id="SSF52172">
    <property type="entry name" value="CheY-like"/>
    <property type="match status" value="1"/>
</dbReference>
<protein>
    <submittedName>
        <fullName evidence="4">Response regulator transcription factor</fullName>
    </submittedName>
</protein>
<dbReference type="GO" id="GO:0003677">
    <property type="term" value="F:DNA binding"/>
    <property type="evidence" value="ECO:0007669"/>
    <property type="project" value="InterPro"/>
</dbReference>
<comment type="caution">
    <text evidence="4">The sequence shown here is derived from an EMBL/GenBank/DDBJ whole genome shotgun (WGS) entry which is preliminary data.</text>
</comment>
<dbReference type="PROSITE" id="PS50930">
    <property type="entry name" value="HTH_LYTTR"/>
    <property type="match status" value="1"/>
</dbReference>